<evidence type="ECO:0000256" key="4">
    <source>
        <dbReference type="ARBA" id="ARBA00022692"/>
    </source>
</evidence>
<comment type="subcellular location">
    <subcellularLocation>
        <location evidence="1">Cell membrane</location>
        <topology evidence="1">Multi-pass membrane protein</topology>
    </subcellularLocation>
</comment>
<dbReference type="Proteomes" id="UP001175211">
    <property type="component" value="Unassembled WGS sequence"/>
</dbReference>
<sequence length="271" mass="30637">MSWSLVNSVGKHVERDQTRSIQSRHDGLFDYALPYLRASTASDVLVYVGDRYTIASRYVFRRYILPWESLENMTRGGFLIEVHSVSTHSTRFMTWLIVTLLRNSALTVLVPPWHDPGSGKGCCEDCPCDAANAVSPDPEEVMSMAFEDVKMHALLLHHNLSDSDPLPQVAKITTYLSDYVNYIMRSGVLQPPIAAGIINNIGALQDMLTHLGRIFQIFDNFKYLTIPGTAFLSFLLLSFLEIGQEIENPFNYDLNDLVLDVFCLSIQRKLQ</sequence>
<keyword evidence="3" id="KW-1003">Cell membrane</keyword>
<dbReference type="GeneID" id="85363241"/>
<organism evidence="8 9">
    <name type="scientific">Armillaria tabescens</name>
    <name type="common">Ringless honey mushroom</name>
    <name type="synonym">Agaricus tabescens</name>
    <dbReference type="NCBI Taxonomy" id="1929756"/>
    <lineage>
        <taxon>Eukaryota</taxon>
        <taxon>Fungi</taxon>
        <taxon>Dikarya</taxon>
        <taxon>Basidiomycota</taxon>
        <taxon>Agaricomycotina</taxon>
        <taxon>Agaricomycetes</taxon>
        <taxon>Agaricomycetidae</taxon>
        <taxon>Agaricales</taxon>
        <taxon>Marasmiineae</taxon>
        <taxon>Physalacriaceae</taxon>
        <taxon>Desarmillaria</taxon>
    </lineage>
</organism>
<evidence type="ECO:0000256" key="5">
    <source>
        <dbReference type="ARBA" id="ARBA00022989"/>
    </source>
</evidence>
<dbReference type="PANTHER" id="PTHR33281:SF19">
    <property type="entry name" value="VOLTAGE-DEPENDENT ANION CHANNEL-FORMING PROTEIN YNEE"/>
    <property type="match status" value="1"/>
</dbReference>
<dbReference type="Pfam" id="PF25539">
    <property type="entry name" value="Bestrophin_2"/>
    <property type="match status" value="1"/>
</dbReference>
<keyword evidence="4" id="KW-0812">Transmembrane</keyword>
<evidence type="ECO:0000256" key="6">
    <source>
        <dbReference type="ARBA" id="ARBA00023065"/>
    </source>
</evidence>
<name>A0AA39JRC4_ARMTA</name>
<evidence type="ECO:0000256" key="7">
    <source>
        <dbReference type="ARBA" id="ARBA00023136"/>
    </source>
</evidence>
<dbReference type="GO" id="GO:0005886">
    <property type="term" value="C:plasma membrane"/>
    <property type="evidence" value="ECO:0007669"/>
    <property type="project" value="UniProtKB-SubCell"/>
</dbReference>
<dbReference type="RefSeq" id="XP_060325790.1">
    <property type="nucleotide sequence ID" value="XM_060479693.1"/>
</dbReference>
<gene>
    <name evidence="8" type="ORF">EV420DRAFT_1715944</name>
</gene>
<keyword evidence="6" id="KW-0406">Ion transport</keyword>
<dbReference type="EMBL" id="JAUEPS010000047">
    <property type="protein sequence ID" value="KAK0446441.1"/>
    <property type="molecule type" value="Genomic_DNA"/>
</dbReference>
<keyword evidence="5" id="KW-1133">Transmembrane helix</keyword>
<dbReference type="InterPro" id="IPR044669">
    <property type="entry name" value="YneE/VCCN1/2-like"/>
</dbReference>
<evidence type="ECO:0000256" key="2">
    <source>
        <dbReference type="ARBA" id="ARBA00022448"/>
    </source>
</evidence>
<comment type="caution">
    <text evidence="8">The sequence shown here is derived from an EMBL/GenBank/DDBJ whole genome shotgun (WGS) entry which is preliminary data.</text>
</comment>
<evidence type="ECO:0000313" key="9">
    <source>
        <dbReference type="Proteomes" id="UP001175211"/>
    </source>
</evidence>
<keyword evidence="7" id="KW-0472">Membrane</keyword>
<evidence type="ECO:0000256" key="1">
    <source>
        <dbReference type="ARBA" id="ARBA00004651"/>
    </source>
</evidence>
<accession>A0AA39JRC4</accession>
<dbReference type="PANTHER" id="PTHR33281">
    <property type="entry name" value="UPF0187 PROTEIN YNEE"/>
    <property type="match status" value="1"/>
</dbReference>
<dbReference type="AlphaFoldDB" id="A0AA39JRC4"/>
<evidence type="ECO:0000256" key="3">
    <source>
        <dbReference type="ARBA" id="ARBA00022475"/>
    </source>
</evidence>
<dbReference type="GO" id="GO:0005254">
    <property type="term" value="F:chloride channel activity"/>
    <property type="evidence" value="ECO:0007669"/>
    <property type="project" value="InterPro"/>
</dbReference>
<reference evidence="8" key="1">
    <citation type="submission" date="2023-06" db="EMBL/GenBank/DDBJ databases">
        <authorList>
            <consortium name="Lawrence Berkeley National Laboratory"/>
            <person name="Ahrendt S."/>
            <person name="Sahu N."/>
            <person name="Indic B."/>
            <person name="Wong-Bajracharya J."/>
            <person name="Merenyi Z."/>
            <person name="Ke H.-M."/>
            <person name="Monk M."/>
            <person name="Kocsube S."/>
            <person name="Drula E."/>
            <person name="Lipzen A."/>
            <person name="Balint B."/>
            <person name="Henrissat B."/>
            <person name="Andreopoulos B."/>
            <person name="Martin F.M."/>
            <person name="Harder C.B."/>
            <person name="Rigling D."/>
            <person name="Ford K.L."/>
            <person name="Foster G.D."/>
            <person name="Pangilinan J."/>
            <person name="Papanicolaou A."/>
            <person name="Barry K."/>
            <person name="LaButti K."/>
            <person name="Viragh M."/>
            <person name="Koriabine M."/>
            <person name="Yan M."/>
            <person name="Riley R."/>
            <person name="Champramary S."/>
            <person name="Plett K.L."/>
            <person name="Tsai I.J."/>
            <person name="Slot J."/>
            <person name="Sipos G."/>
            <person name="Plett J."/>
            <person name="Nagy L.G."/>
            <person name="Grigoriev I.V."/>
        </authorList>
    </citation>
    <scope>NUCLEOTIDE SEQUENCE</scope>
    <source>
        <strain evidence="8">CCBAS 213</strain>
    </source>
</reference>
<keyword evidence="2" id="KW-0813">Transport</keyword>
<keyword evidence="9" id="KW-1185">Reference proteome</keyword>
<evidence type="ECO:0000313" key="8">
    <source>
        <dbReference type="EMBL" id="KAK0446441.1"/>
    </source>
</evidence>
<proteinExistence type="predicted"/>
<protein>
    <submittedName>
        <fullName evidence="8">Uncharacterized protein</fullName>
    </submittedName>
</protein>